<keyword evidence="2" id="KW-1185">Reference proteome</keyword>
<organism evidence="1 2">
    <name type="scientific">Rhodomicrobium udaipurense</name>
    <dbReference type="NCBI Taxonomy" id="1202716"/>
    <lineage>
        <taxon>Bacteria</taxon>
        <taxon>Pseudomonadati</taxon>
        <taxon>Pseudomonadota</taxon>
        <taxon>Alphaproteobacteria</taxon>
        <taxon>Hyphomicrobiales</taxon>
        <taxon>Hyphomicrobiaceae</taxon>
        <taxon>Rhodomicrobium</taxon>
    </lineage>
</organism>
<comment type="caution">
    <text evidence="1">The sequence shown here is derived from an EMBL/GenBank/DDBJ whole genome shotgun (WGS) entry which is preliminary data.</text>
</comment>
<dbReference type="RefSeq" id="WP_199502297.1">
    <property type="nucleotide sequence ID" value="NZ_JAEMUK010000008.1"/>
</dbReference>
<accession>A0A8I1GFC7</accession>
<dbReference type="AlphaFoldDB" id="A0A8I1GFC7"/>
<gene>
    <name evidence="1" type="ORF">JDN41_03950</name>
</gene>
<dbReference type="Gene3D" id="3.20.170.20">
    <property type="entry name" value="Protein of unknown function DUF952"/>
    <property type="match status" value="1"/>
</dbReference>
<reference evidence="1 2" key="1">
    <citation type="submission" date="2020-12" db="EMBL/GenBank/DDBJ databases">
        <title>Revised draft genomes of Rhodomicrobium vannielii ATCC 17100 and Rhodomicrobium udaipurense JA643.</title>
        <authorList>
            <person name="Conners E.M."/>
            <person name="Davenport E.J."/>
            <person name="Bose A."/>
        </authorList>
    </citation>
    <scope>NUCLEOTIDE SEQUENCE [LARGE SCALE GENOMIC DNA]</scope>
    <source>
        <strain evidence="1 2">JA643</strain>
    </source>
</reference>
<dbReference type="EMBL" id="JAEMUK010000008">
    <property type="protein sequence ID" value="MBJ7542706.1"/>
    <property type="molecule type" value="Genomic_DNA"/>
</dbReference>
<dbReference type="Pfam" id="PF06108">
    <property type="entry name" value="DUF952"/>
    <property type="match status" value="1"/>
</dbReference>
<dbReference type="InterPro" id="IPR009297">
    <property type="entry name" value="DUF952"/>
</dbReference>
<evidence type="ECO:0000313" key="2">
    <source>
        <dbReference type="Proteomes" id="UP000623250"/>
    </source>
</evidence>
<name>A0A8I1GFC7_9HYPH</name>
<proteinExistence type="predicted"/>
<dbReference type="PANTHER" id="PTHR34129:SF1">
    <property type="entry name" value="DUF952 DOMAIN-CONTAINING PROTEIN"/>
    <property type="match status" value="1"/>
</dbReference>
<sequence length="134" mass="14237">MVSIIYKLVTRGEWEAARAGGVFAGSDVDRRDGFIHFSTAAQVSETARRYFTGVPDLMLVAVDSDMLAALPSLTLDTAAARNASETGQLRFEASRGGELFPHLYAPLPFAAVISETDIPLGPDGAPLIPKDLAS</sequence>
<protein>
    <submittedName>
        <fullName evidence="1">DUF952 domain-containing protein</fullName>
    </submittedName>
</protein>
<dbReference type="Proteomes" id="UP000623250">
    <property type="component" value="Unassembled WGS sequence"/>
</dbReference>
<dbReference type="SUPFAM" id="SSF56399">
    <property type="entry name" value="ADP-ribosylation"/>
    <property type="match status" value="1"/>
</dbReference>
<evidence type="ECO:0000313" key="1">
    <source>
        <dbReference type="EMBL" id="MBJ7542706.1"/>
    </source>
</evidence>
<dbReference type="PANTHER" id="PTHR34129">
    <property type="entry name" value="BLR1139 PROTEIN"/>
    <property type="match status" value="1"/>
</dbReference>